<dbReference type="Proteomes" id="UP000187367">
    <property type="component" value="Unassembled WGS sequence"/>
</dbReference>
<proteinExistence type="inferred from homology"/>
<keyword evidence="7" id="KW-1185">Reference proteome</keyword>
<dbReference type="PROSITE" id="PS00211">
    <property type="entry name" value="ABC_TRANSPORTER_1"/>
    <property type="match status" value="1"/>
</dbReference>
<name>A0A1R1RPX4_9BACI</name>
<dbReference type="OrthoDB" id="9802264at2"/>
<evidence type="ECO:0000256" key="4">
    <source>
        <dbReference type="ARBA" id="ARBA00022840"/>
    </source>
</evidence>
<gene>
    <name evidence="6" type="ORF">BW143_10805</name>
</gene>
<dbReference type="FunFam" id="3.40.50.300:FF:000016">
    <property type="entry name" value="Oligopeptide ABC transporter ATP-binding component"/>
    <property type="match status" value="1"/>
</dbReference>
<dbReference type="PANTHER" id="PTHR43776:SF8">
    <property type="entry name" value="ABC TRANSPORTER, ATP-BINDING PROTEIN"/>
    <property type="match status" value="1"/>
</dbReference>
<evidence type="ECO:0000256" key="3">
    <source>
        <dbReference type="ARBA" id="ARBA00022741"/>
    </source>
</evidence>
<dbReference type="EMBL" id="MTJL01000018">
    <property type="protein sequence ID" value="OMI05642.1"/>
    <property type="molecule type" value="Genomic_DNA"/>
</dbReference>
<dbReference type="InterPro" id="IPR003439">
    <property type="entry name" value="ABC_transporter-like_ATP-bd"/>
</dbReference>
<dbReference type="GO" id="GO:0005524">
    <property type="term" value="F:ATP binding"/>
    <property type="evidence" value="ECO:0007669"/>
    <property type="project" value="UniProtKB-KW"/>
</dbReference>
<evidence type="ECO:0000256" key="1">
    <source>
        <dbReference type="ARBA" id="ARBA00005417"/>
    </source>
</evidence>
<evidence type="ECO:0000313" key="6">
    <source>
        <dbReference type="EMBL" id="OMI05642.1"/>
    </source>
</evidence>
<evidence type="ECO:0000256" key="2">
    <source>
        <dbReference type="ARBA" id="ARBA00022448"/>
    </source>
</evidence>
<dbReference type="InterPro" id="IPR027417">
    <property type="entry name" value="P-loop_NTPase"/>
</dbReference>
<dbReference type="InterPro" id="IPR013563">
    <property type="entry name" value="Oligopep_ABC_C"/>
</dbReference>
<dbReference type="InterPro" id="IPR003593">
    <property type="entry name" value="AAA+_ATPase"/>
</dbReference>
<keyword evidence="2" id="KW-0813">Transport</keyword>
<dbReference type="GO" id="GO:0015833">
    <property type="term" value="P:peptide transport"/>
    <property type="evidence" value="ECO:0007669"/>
    <property type="project" value="InterPro"/>
</dbReference>
<comment type="caution">
    <text evidence="6">The sequence shown here is derived from an EMBL/GenBank/DDBJ whole genome shotgun (WGS) entry which is preliminary data.</text>
</comment>
<dbReference type="RefSeq" id="WP_076762455.1">
    <property type="nucleotide sequence ID" value="NZ_JARMMH010000009.1"/>
</dbReference>
<dbReference type="PROSITE" id="PS50893">
    <property type="entry name" value="ABC_TRANSPORTER_2"/>
    <property type="match status" value="1"/>
</dbReference>
<dbReference type="InterPro" id="IPR050319">
    <property type="entry name" value="ABC_transp_ATP-bind"/>
</dbReference>
<dbReference type="Pfam" id="PF08352">
    <property type="entry name" value="oligo_HPY"/>
    <property type="match status" value="1"/>
</dbReference>
<dbReference type="GO" id="GO:0055085">
    <property type="term" value="P:transmembrane transport"/>
    <property type="evidence" value="ECO:0007669"/>
    <property type="project" value="UniProtKB-ARBA"/>
</dbReference>
<dbReference type="GO" id="GO:0016887">
    <property type="term" value="F:ATP hydrolysis activity"/>
    <property type="evidence" value="ECO:0007669"/>
    <property type="project" value="InterPro"/>
</dbReference>
<accession>A0A1R1QLU8</accession>
<keyword evidence="3" id="KW-0547">Nucleotide-binding</keyword>
<evidence type="ECO:0000313" key="7">
    <source>
        <dbReference type="Proteomes" id="UP000187367"/>
    </source>
</evidence>
<accession>A0A1R1RPX4</accession>
<dbReference type="PANTHER" id="PTHR43776">
    <property type="entry name" value="TRANSPORT ATP-BINDING PROTEIN"/>
    <property type="match status" value="1"/>
</dbReference>
<dbReference type="CDD" id="cd03257">
    <property type="entry name" value="ABC_NikE_OppD_transporters"/>
    <property type="match status" value="1"/>
</dbReference>
<keyword evidence="4 6" id="KW-0067">ATP-binding</keyword>
<dbReference type="InterPro" id="IPR017871">
    <property type="entry name" value="ABC_transporter-like_CS"/>
</dbReference>
<protein>
    <submittedName>
        <fullName evidence="6">Oligopeptide ABC transporter ATP-binding protein OppF</fullName>
    </submittedName>
</protein>
<dbReference type="AlphaFoldDB" id="A0A1R1RPX4"/>
<comment type="similarity">
    <text evidence="1">Belongs to the ABC transporter superfamily.</text>
</comment>
<sequence>MDNELLRVNRLKTHYSAARNKTVKAVDDVSFSVKKGEILGIVGESGCGKSTLGKSILRLTEPTSGKVTFLGRELTGLDAKELRRMRRHFQMIFQDPYASLNPRMKIKDILEEPLIVHRLGTKAERKEVVRSMLEIVGMDDSYGERYAHQFSGGQRQRIGIAKALITKPKLIIADEPVSALDVSVQAQILNLLSDLQEAFSLTFLFISHDLGVVRYISDRVAVMYFGKIVEVSDAETLFREPKHPYTEALLAAVPVIGKGQANEAMLEGDAPDASGKGCPFYGRCTKREAVCRESEPFLDEISEGHYAACHLNNRRAIE</sequence>
<dbReference type="Pfam" id="PF00005">
    <property type="entry name" value="ABC_tran"/>
    <property type="match status" value="1"/>
</dbReference>
<dbReference type="SMART" id="SM00382">
    <property type="entry name" value="AAA"/>
    <property type="match status" value="1"/>
</dbReference>
<dbReference type="NCBIfam" id="TIGR01727">
    <property type="entry name" value="oligo_HPY"/>
    <property type="match status" value="1"/>
</dbReference>
<reference evidence="6 7" key="1">
    <citation type="submission" date="2017-01" db="EMBL/GenBank/DDBJ databases">
        <title>Bacillus phylogenomics.</title>
        <authorList>
            <person name="Dunlap C."/>
        </authorList>
    </citation>
    <scope>NUCLEOTIDE SEQUENCE [LARGE SCALE GENOMIC DNA]</scope>
    <source>
        <strain evidence="6 7">NRRL B-41282</strain>
    </source>
</reference>
<dbReference type="SUPFAM" id="SSF52540">
    <property type="entry name" value="P-loop containing nucleoside triphosphate hydrolases"/>
    <property type="match status" value="1"/>
</dbReference>
<evidence type="ECO:0000259" key="5">
    <source>
        <dbReference type="PROSITE" id="PS50893"/>
    </source>
</evidence>
<dbReference type="Gene3D" id="3.40.50.300">
    <property type="entry name" value="P-loop containing nucleotide triphosphate hydrolases"/>
    <property type="match status" value="1"/>
</dbReference>
<organism evidence="6 7">
    <name type="scientific">Bacillus swezeyi</name>
    <dbReference type="NCBI Taxonomy" id="1925020"/>
    <lineage>
        <taxon>Bacteria</taxon>
        <taxon>Bacillati</taxon>
        <taxon>Bacillota</taxon>
        <taxon>Bacilli</taxon>
        <taxon>Bacillales</taxon>
        <taxon>Bacillaceae</taxon>
        <taxon>Bacillus</taxon>
    </lineage>
</organism>
<feature type="domain" description="ABC transporter" evidence="5">
    <location>
        <begin position="6"/>
        <end position="250"/>
    </location>
</feature>